<evidence type="ECO:0000256" key="1">
    <source>
        <dbReference type="ARBA" id="ARBA00006738"/>
    </source>
</evidence>
<dbReference type="NCBIfam" id="NF009154">
    <property type="entry name" value="PRK12497.3-3"/>
    <property type="match status" value="1"/>
</dbReference>
<dbReference type="HAMAP" id="MF_00048">
    <property type="entry name" value="UPF0102"/>
    <property type="match status" value="1"/>
</dbReference>
<comment type="caution">
    <text evidence="3">The sequence shown here is derived from an EMBL/GenBank/DDBJ whole genome shotgun (WGS) entry which is preliminary data.</text>
</comment>
<organism evidence="3">
    <name type="scientific">Phascolarctobacterium faecium</name>
    <dbReference type="NCBI Taxonomy" id="33025"/>
    <lineage>
        <taxon>Bacteria</taxon>
        <taxon>Bacillati</taxon>
        <taxon>Bacillota</taxon>
        <taxon>Negativicutes</taxon>
        <taxon>Acidaminococcales</taxon>
        <taxon>Acidaminococcaceae</taxon>
        <taxon>Phascolarctobacterium</taxon>
    </lineage>
</organism>
<dbReference type="EMBL" id="WNBW01000001">
    <property type="protein sequence ID" value="MTU03103.1"/>
    <property type="molecule type" value="Genomic_DNA"/>
</dbReference>
<dbReference type="HOGENOM" id="CLU_115353_2_3_9"/>
<evidence type="ECO:0000313" key="4">
    <source>
        <dbReference type="EMBL" id="MTT74972.1"/>
    </source>
</evidence>
<comment type="similarity">
    <text evidence="1 2">Belongs to the UPF0102 family.</text>
</comment>
<dbReference type="SUPFAM" id="SSF52980">
    <property type="entry name" value="Restriction endonuclease-like"/>
    <property type="match status" value="1"/>
</dbReference>
<dbReference type="InterPro" id="IPR011335">
    <property type="entry name" value="Restrct_endonuc-II-like"/>
</dbReference>
<dbReference type="Proteomes" id="UP000484547">
    <property type="component" value="Unassembled WGS sequence"/>
</dbReference>
<dbReference type="InterPro" id="IPR011856">
    <property type="entry name" value="tRNA_endonuc-like_dom_sf"/>
</dbReference>
<dbReference type="PANTHER" id="PTHR34039">
    <property type="entry name" value="UPF0102 PROTEIN YRAN"/>
    <property type="match status" value="1"/>
</dbReference>
<evidence type="ECO:0000313" key="5">
    <source>
        <dbReference type="EMBL" id="MTU03103.1"/>
    </source>
</evidence>
<dbReference type="Pfam" id="PF02021">
    <property type="entry name" value="UPF0102"/>
    <property type="match status" value="1"/>
</dbReference>
<gene>
    <name evidence="3" type="ORF">BN533_00655</name>
    <name evidence="4" type="ORF">GMD11_01645</name>
    <name evidence="5" type="ORF">GMD18_01640</name>
</gene>
<dbReference type="NCBIfam" id="NF009150">
    <property type="entry name" value="PRK12497.1-3"/>
    <property type="match status" value="1"/>
</dbReference>
<dbReference type="CDD" id="cd20736">
    <property type="entry name" value="PoNe_Nuclease"/>
    <property type="match status" value="1"/>
</dbReference>
<reference evidence="6 7" key="2">
    <citation type="journal article" date="2019" name="Nat. Med.">
        <title>A library of human gut bacterial isolates paired with longitudinal multiomics data enables mechanistic microbiome research.</title>
        <authorList>
            <person name="Poyet M."/>
            <person name="Groussin M."/>
            <person name="Gibbons S.M."/>
            <person name="Avila-Pacheco J."/>
            <person name="Jiang X."/>
            <person name="Kearney S.M."/>
            <person name="Perrotta A.R."/>
            <person name="Berdy B."/>
            <person name="Zhao S."/>
            <person name="Lieberman T.D."/>
            <person name="Swanson P.K."/>
            <person name="Smith M."/>
            <person name="Roesemann S."/>
            <person name="Alexander J.E."/>
            <person name="Rich S.A."/>
            <person name="Livny J."/>
            <person name="Vlamakis H."/>
            <person name="Clish C."/>
            <person name="Bullock K."/>
            <person name="Deik A."/>
            <person name="Scott J."/>
            <person name="Pierce K.A."/>
            <person name="Xavier R.J."/>
            <person name="Alm E.J."/>
        </authorList>
    </citation>
    <scope>NUCLEOTIDE SEQUENCE [LARGE SCALE GENOMIC DNA]</scope>
    <source>
        <strain evidence="4 7">BIOML-A13</strain>
        <strain evidence="5 6">BIOML-A3</strain>
    </source>
</reference>
<accession>A0A6I3RWL6</accession>
<protein>
    <recommendedName>
        <fullName evidence="2">UPF0102 protein BN533_00655</fullName>
    </recommendedName>
</protein>
<dbReference type="Gene3D" id="3.40.1350.10">
    <property type="match status" value="1"/>
</dbReference>
<evidence type="ECO:0000313" key="7">
    <source>
        <dbReference type="Proteomes" id="UP000484547"/>
    </source>
</evidence>
<proteinExistence type="inferred from homology"/>
<dbReference type="EMBL" id="WNBM01000001">
    <property type="protein sequence ID" value="MTT74972.1"/>
    <property type="molecule type" value="Genomic_DNA"/>
</dbReference>
<dbReference type="STRING" id="1262914.BN533_00655"/>
<sequence length="118" mass="13700">MTEARQRLGKKGEDAACAYLERKGYVICRRNYRCRYGEIDIIAAKGGELSFVEVKTRRNLNFGLPRLAVTYAKQQKIRSAALFYLQQENRHQQMLSFDVIEILVEGNVARLHHLPHCF</sequence>
<dbReference type="RefSeq" id="WP_021717558.1">
    <property type="nucleotide sequence ID" value="NZ_AP025560.1"/>
</dbReference>
<dbReference type="InterPro" id="IPR003509">
    <property type="entry name" value="UPF0102_YraN-like"/>
</dbReference>
<keyword evidence="6" id="KW-1185">Reference proteome</keyword>
<evidence type="ECO:0000256" key="2">
    <source>
        <dbReference type="HAMAP-Rule" id="MF_00048"/>
    </source>
</evidence>
<dbReference type="GO" id="GO:0003676">
    <property type="term" value="F:nucleic acid binding"/>
    <property type="evidence" value="ECO:0007669"/>
    <property type="project" value="InterPro"/>
</dbReference>
<dbReference type="AlphaFoldDB" id="R6IG76"/>
<name>R6IG76_9FIRM</name>
<evidence type="ECO:0000313" key="6">
    <source>
        <dbReference type="Proteomes" id="UP000443070"/>
    </source>
</evidence>
<reference evidence="3" key="1">
    <citation type="submission" date="2012-11" db="EMBL/GenBank/DDBJ databases">
        <title>Dependencies among metagenomic species, viruses, plasmids and units of genetic variation.</title>
        <authorList>
            <person name="Nielsen H.B."/>
            <person name="Almeida M."/>
            <person name="Juncker A.S."/>
            <person name="Rasmussen S."/>
            <person name="Li J."/>
            <person name="Sunagawa S."/>
            <person name="Plichta D."/>
            <person name="Gautier L."/>
            <person name="Le Chatelier E."/>
            <person name="Peletier E."/>
            <person name="Bonde I."/>
            <person name="Nielsen T."/>
            <person name="Manichanh C."/>
            <person name="Arumugam M."/>
            <person name="Batto J."/>
            <person name="Santos M.B.Q.D."/>
            <person name="Blom N."/>
            <person name="Borruel N."/>
            <person name="Burgdorf K.S."/>
            <person name="Boumezbeur F."/>
            <person name="Casellas F."/>
            <person name="Dore J."/>
            <person name="Guarner F."/>
            <person name="Hansen T."/>
            <person name="Hildebrand F."/>
            <person name="Kaas R.S."/>
            <person name="Kennedy S."/>
            <person name="Kristiansen K."/>
            <person name="Kultima J.R."/>
            <person name="Leonard P."/>
            <person name="Levenez F."/>
            <person name="Lund O."/>
            <person name="Moumen B."/>
            <person name="Le Paslier D."/>
            <person name="Pons N."/>
            <person name="Pedersen O."/>
            <person name="Prifti E."/>
            <person name="Qin J."/>
            <person name="Raes J."/>
            <person name="Tap J."/>
            <person name="Tims S."/>
            <person name="Ussery D.W."/>
            <person name="Yamada T."/>
            <person name="MetaHit consortium"/>
            <person name="Renault P."/>
            <person name="Sicheritz-Ponten T."/>
            <person name="Bork P."/>
            <person name="Wang J."/>
            <person name="Brunak S."/>
            <person name="Ehrlich S.D."/>
        </authorList>
    </citation>
    <scope>NUCLEOTIDE SEQUENCE [LARGE SCALE GENOMIC DNA]</scope>
</reference>
<accession>R6IG76</accession>
<evidence type="ECO:0000313" key="3">
    <source>
        <dbReference type="EMBL" id="CDB45529.1"/>
    </source>
</evidence>
<dbReference type="Proteomes" id="UP000443070">
    <property type="component" value="Unassembled WGS sequence"/>
</dbReference>
<dbReference type="PANTHER" id="PTHR34039:SF1">
    <property type="entry name" value="UPF0102 PROTEIN YRAN"/>
    <property type="match status" value="1"/>
</dbReference>
<dbReference type="eggNOG" id="COG0792">
    <property type="taxonomic scope" value="Bacteria"/>
</dbReference>
<dbReference type="EMBL" id="CBDS010000041">
    <property type="protein sequence ID" value="CDB45529.1"/>
    <property type="molecule type" value="Genomic_DNA"/>
</dbReference>